<protein>
    <submittedName>
        <fullName evidence="1">TMhelix containing protein</fullName>
    </submittedName>
</protein>
<accession>A0A2I7QJH9</accession>
<reference evidence="1 2" key="1">
    <citation type="submission" date="2017-11" db="EMBL/GenBank/DDBJ databases">
        <title>A major lineage of nontailed dsDNA viruses as unrecognized killers of marine bacteria.</title>
        <authorList>
            <person name="Kauffman K.M."/>
            <person name="Hussain F.A."/>
            <person name="Yang J."/>
            <person name="Arevalo P."/>
            <person name="Brown J.M."/>
            <person name="Chang W.K."/>
            <person name="VanInsberghe D."/>
            <person name="Elsherbini J."/>
            <person name="Cutler M.B."/>
            <person name="Kelly L."/>
            <person name="Polz M.F."/>
        </authorList>
    </citation>
    <scope>NUCLEOTIDE SEQUENCE [LARGE SCALE GENOMIC DNA]</scope>
</reference>
<dbReference type="Proteomes" id="UP000276109">
    <property type="component" value="Segment"/>
</dbReference>
<keyword evidence="2" id="KW-1185">Reference proteome</keyword>
<gene>
    <name evidence="1" type="ORF">NVP1008O_04</name>
</gene>
<proteinExistence type="predicted"/>
<evidence type="ECO:0000313" key="1">
    <source>
        <dbReference type="EMBL" id="AUR81550.1"/>
    </source>
</evidence>
<name>A0A2I7QJH9_9VIRU</name>
<organism evidence="1 2">
    <name type="scientific">Vibrio phage 1.008.O._10N.286.54.E5</name>
    <dbReference type="NCBI Taxonomy" id="1881242"/>
    <lineage>
        <taxon>Viruses</taxon>
        <taxon>Varidnaviria</taxon>
        <taxon>Abadenavirae</taxon>
        <taxon>Produgelaviricota</taxon>
        <taxon>Belvinaviricetes</taxon>
        <taxon>Vinavirales</taxon>
        <taxon>Autolykiviridae</taxon>
        <taxon>Ameliavirus</taxon>
        <taxon>Ameliavirus viph1008o</taxon>
        <taxon>Paulavirus viph1008o</taxon>
    </lineage>
</organism>
<evidence type="ECO:0000313" key="2">
    <source>
        <dbReference type="Proteomes" id="UP000276109"/>
    </source>
</evidence>
<dbReference type="EMBL" id="MG592394">
    <property type="protein sequence ID" value="AUR81550.1"/>
    <property type="molecule type" value="Genomic_DNA"/>
</dbReference>
<sequence length="205" mass="22964">MVMTIYFCLGLCILYAAHRLAAAGYHGIALAFVLVLCVASHVGAVETEPESLDTSGTWLDFSEFGLPTVLEPLEGKTKIFMGDAYSYHFDRSYDYNEVHRTYGFEYKITENYAVAFTNFTNSYNKQSNALSIVYTWRDYRLDNNIGLTVGAQGGIADGYEKAKYNSNGFAPIVAPFVDITVYESIGARISVWNLYVANIAFYLEF</sequence>